<keyword evidence="1" id="KW-1133">Transmembrane helix</keyword>
<dbReference type="Pfam" id="PF10766">
    <property type="entry name" value="AcrZ"/>
    <property type="match status" value="1"/>
</dbReference>
<evidence type="ECO:0000256" key="1">
    <source>
        <dbReference type="HAMAP-Rule" id="MF_01484"/>
    </source>
</evidence>
<dbReference type="Gene3D" id="6.10.250.2480">
    <property type="match status" value="1"/>
</dbReference>
<keyword evidence="1" id="KW-1003">Cell membrane</keyword>
<protein>
    <recommendedName>
        <fullName evidence="1">Multidrug efflux pump accessory protein AcrZ</fullName>
    </recommendedName>
    <alternativeName>
        <fullName evidence="1">AcrAB-TolC multidrug efflux pump accessory protein AcrZ</fullName>
    </alternativeName>
    <alternativeName>
        <fullName evidence="1">Acridine resistance protein Z</fullName>
    </alternativeName>
</protein>
<dbReference type="InterPro" id="IPR053730">
    <property type="entry name" value="MEP_Accessory_AcrZ"/>
</dbReference>
<evidence type="ECO:0000313" key="3">
    <source>
        <dbReference type="Proteomes" id="UP000255129"/>
    </source>
</evidence>
<dbReference type="GO" id="GO:0042910">
    <property type="term" value="F:xenobiotic transmembrane transporter activity"/>
    <property type="evidence" value="ECO:0007669"/>
    <property type="project" value="UniProtKB-UniRule"/>
</dbReference>
<accession>A0A379G1V7</accession>
<organism evidence="2 3">
    <name type="scientific">Providencia rustigianii</name>
    <dbReference type="NCBI Taxonomy" id="158850"/>
    <lineage>
        <taxon>Bacteria</taxon>
        <taxon>Pseudomonadati</taxon>
        <taxon>Pseudomonadota</taxon>
        <taxon>Gammaproteobacteria</taxon>
        <taxon>Enterobacterales</taxon>
        <taxon>Morganellaceae</taxon>
        <taxon>Providencia</taxon>
    </lineage>
</organism>
<name>A0A379G1V7_9GAMM</name>
<dbReference type="GO" id="GO:1990961">
    <property type="term" value="P:xenobiotic detoxification by transmembrane export across the plasma membrane"/>
    <property type="evidence" value="ECO:0007669"/>
    <property type="project" value="InterPro"/>
</dbReference>
<comment type="subunit">
    <text evidence="1">Part of the AcrA-AcrB-AcrZ-TolC efflux pump, interacts directly with AcrB.</text>
</comment>
<dbReference type="Proteomes" id="UP000255129">
    <property type="component" value="Unassembled WGS sequence"/>
</dbReference>
<gene>
    <name evidence="2" type="primary">ybhT</name>
    <name evidence="1" type="synonym">acrZ</name>
    <name evidence="2" type="ORF">NCTC12026_01215</name>
</gene>
<dbReference type="AlphaFoldDB" id="A0A379G1V7"/>
<dbReference type="GO" id="GO:0005886">
    <property type="term" value="C:plasma membrane"/>
    <property type="evidence" value="ECO:0007669"/>
    <property type="project" value="UniProtKB-SubCell"/>
</dbReference>
<reference evidence="2 3" key="1">
    <citation type="submission" date="2018-06" db="EMBL/GenBank/DDBJ databases">
        <authorList>
            <consortium name="Pathogen Informatics"/>
            <person name="Doyle S."/>
        </authorList>
    </citation>
    <scope>NUCLEOTIDE SEQUENCE [LARGE SCALE GENOMIC DNA]</scope>
    <source>
        <strain evidence="2 3">NCTC12026</strain>
    </source>
</reference>
<dbReference type="HAMAP" id="MF_01484">
    <property type="entry name" value="AcrZ"/>
    <property type="match status" value="1"/>
</dbReference>
<evidence type="ECO:0000313" key="2">
    <source>
        <dbReference type="EMBL" id="SUC34842.1"/>
    </source>
</evidence>
<dbReference type="EMBL" id="UGUA01000002">
    <property type="protein sequence ID" value="SUC34842.1"/>
    <property type="molecule type" value="Genomic_DNA"/>
</dbReference>
<keyword evidence="1" id="KW-0046">Antibiotic resistance</keyword>
<keyword evidence="1" id="KW-0812">Transmembrane</keyword>
<comment type="similarity">
    <text evidence="1">Belongs to the AcrZ family.</text>
</comment>
<comment type="subcellular location">
    <subcellularLocation>
        <location evidence="1">Cell membrane</location>
        <topology evidence="1">Single-pass membrane protein</topology>
    </subcellularLocation>
</comment>
<dbReference type="InterPro" id="IPR019702">
    <property type="entry name" value="AcrZ"/>
</dbReference>
<sequence>MLLCVIILVIVDFSSSAYQKAGEHSITEEVLMLELIKSLGFALLMVPVVMALIMGLIYGLGAFFNLLSKAHVPHHHHNENK</sequence>
<feature type="transmembrane region" description="Helical" evidence="1">
    <location>
        <begin position="41"/>
        <end position="67"/>
    </location>
</feature>
<dbReference type="GO" id="GO:0046677">
    <property type="term" value="P:response to antibiotic"/>
    <property type="evidence" value="ECO:0007669"/>
    <property type="project" value="UniProtKB-KW"/>
</dbReference>
<comment type="function">
    <text evidence="1">AcrA-AcrB-AcrZ-TolC is a drug efflux protein complex with a broad substrate specificity. This protein binds to AcrB and is required for efflux of some but not all substrates, suggesting it may influence the specificity of drug export.</text>
</comment>
<keyword evidence="1" id="KW-0813">Transport</keyword>
<proteinExistence type="inferred from homology"/>
<keyword evidence="1" id="KW-0472">Membrane</keyword>